<accession>A0ABV2N2G0</accession>
<evidence type="ECO:0000256" key="1">
    <source>
        <dbReference type="SAM" id="Phobius"/>
    </source>
</evidence>
<feature type="transmembrane region" description="Helical" evidence="1">
    <location>
        <begin position="65"/>
        <end position="88"/>
    </location>
</feature>
<keyword evidence="1" id="KW-0472">Membrane</keyword>
<sequence>MKKARRKARAILIKRIKQIGMIASGAGFFSWATYNVILLIMDGTVYGGSYGYRRWLRYEVDGATFVAHAVMHIVVLAALAFVGLFFAVHFMKVVKARWL</sequence>
<evidence type="ECO:0000313" key="2">
    <source>
        <dbReference type="EMBL" id="MET3793248.1"/>
    </source>
</evidence>
<keyword evidence="3" id="KW-1185">Reference proteome</keyword>
<keyword evidence="1" id="KW-1133">Transmembrane helix</keyword>
<proteinExistence type="predicted"/>
<organism evidence="2 3">
    <name type="scientific">Aquamicrobium terrae</name>
    <dbReference type="NCBI Taxonomy" id="1324945"/>
    <lineage>
        <taxon>Bacteria</taxon>
        <taxon>Pseudomonadati</taxon>
        <taxon>Pseudomonadota</taxon>
        <taxon>Alphaproteobacteria</taxon>
        <taxon>Hyphomicrobiales</taxon>
        <taxon>Phyllobacteriaceae</taxon>
        <taxon>Aquamicrobium</taxon>
    </lineage>
</organism>
<evidence type="ECO:0000313" key="3">
    <source>
        <dbReference type="Proteomes" id="UP001549076"/>
    </source>
</evidence>
<reference evidence="2 3" key="1">
    <citation type="submission" date="2024-06" db="EMBL/GenBank/DDBJ databases">
        <title>Genomic Encyclopedia of Type Strains, Phase IV (KMG-IV): sequencing the most valuable type-strain genomes for metagenomic binning, comparative biology and taxonomic classification.</title>
        <authorList>
            <person name="Goeker M."/>
        </authorList>
    </citation>
    <scope>NUCLEOTIDE SEQUENCE [LARGE SCALE GENOMIC DNA]</scope>
    <source>
        <strain evidence="2 3">DSM 27865</strain>
    </source>
</reference>
<name>A0ABV2N2G0_9HYPH</name>
<dbReference type="RefSeq" id="WP_354197003.1">
    <property type="nucleotide sequence ID" value="NZ_JBEPML010000012.1"/>
</dbReference>
<protein>
    <submittedName>
        <fullName evidence="2">Uncharacterized protein</fullName>
    </submittedName>
</protein>
<keyword evidence="1" id="KW-0812">Transmembrane</keyword>
<gene>
    <name evidence="2" type="ORF">ABID37_003472</name>
</gene>
<comment type="caution">
    <text evidence="2">The sequence shown here is derived from an EMBL/GenBank/DDBJ whole genome shotgun (WGS) entry which is preliminary data.</text>
</comment>
<feature type="transmembrane region" description="Helical" evidence="1">
    <location>
        <begin position="21"/>
        <end position="45"/>
    </location>
</feature>
<dbReference type="EMBL" id="JBEPML010000012">
    <property type="protein sequence ID" value="MET3793248.1"/>
    <property type="molecule type" value="Genomic_DNA"/>
</dbReference>
<dbReference type="Proteomes" id="UP001549076">
    <property type="component" value="Unassembled WGS sequence"/>
</dbReference>